<proteinExistence type="predicted"/>
<dbReference type="PRINTS" id="PR00033">
    <property type="entry name" value="HTHASNC"/>
</dbReference>
<dbReference type="PANTHER" id="PTHR30154:SF34">
    <property type="entry name" value="TRANSCRIPTIONAL REGULATOR AZLB"/>
    <property type="match status" value="1"/>
</dbReference>
<dbReference type="InterPro" id="IPR019887">
    <property type="entry name" value="Tscrpt_reg_AsnC/Lrp_C"/>
</dbReference>
<evidence type="ECO:0000313" key="5">
    <source>
        <dbReference type="EMBL" id="MEJ2902327.1"/>
    </source>
</evidence>
<evidence type="ECO:0000313" key="6">
    <source>
        <dbReference type="Proteomes" id="UP001378956"/>
    </source>
</evidence>
<dbReference type="InterPro" id="IPR019888">
    <property type="entry name" value="Tscrpt_reg_AsnC-like"/>
</dbReference>
<keyword evidence="3" id="KW-0804">Transcription</keyword>
<dbReference type="PROSITE" id="PS50956">
    <property type="entry name" value="HTH_ASNC_2"/>
    <property type="match status" value="1"/>
</dbReference>
<evidence type="ECO:0000256" key="3">
    <source>
        <dbReference type="ARBA" id="ARBA00023163"/>
    </source>
</evidence>
<dbReference type="EMBL" id="JBBEUB010000002">
    <property type="protein sequence ID" value="MEJ2902327.1"/>
    <property type="molecule type" value="Genomic_DNA"/>
</dbReference>
<dbReference type="SUPFAM" id="SSF46785">
    <property type="entry name" value="Winged helix' DNA-binding domain"/>
    <property type="match status" value="1"/>
</dbReference>
<reference evidence="5 6" key="1">
    <citation type="submission" date="2024-03" db="EMBL/GenBank/DDBJ databases">
        <title>Sequence of Lycoming College Course Isolates.</title>
        <authorList>
            <person name="Plotts O."/>
            <person name="Newman J."/>
        </authorList>
    </citation>
    <scope>NUCLEOTIDE SEQUENCE [LARGE SCALE GENOMIC DNA]</scope>
    <source>
        <strain evidence="5 6">CJB-3</strain>
    </source>
</reference>
<evidence type="ECO:0000259" key="4">
    <source>
        <dbReference type="PROSITE" id="PS50956"/>
    </source>
</evidence>
<sequence length="162" mass="18464">MSKTEQQKLPEISLDGKDHEILKLIESNSKLTVREIASQIHLSPTPTHDRIKRLEKSGVIKQYSAVLDKRLVGKRMIVLCMVTLREHNKKAGAIFVNAIQGFKEVIECYNISGDFDFMLKIVAEDMESYHTFFVDKLTEVPGIGQTKSVFVMDVIKETHNLM</sequence>
<dbReference type="PANTHER" id="PTHR30154">
    <property type="entry name" value="LEUCINE-RESPONSIVE REGULATORY PROTEIN"/>
    <property type="match status" value="1"/>
</dbReference>
<dbReference type="Pfam" id="PF01037">
    <property type="entry name" value="AsnC_trans_reg"/>
    <property type="match status" value="1"/>
</dbReference>
<gene>
    <name evidence="5" type="ORF">WAE58_07815</name>
</gene>
<evidence type="ECO:0000256" key="1">
    <source>
        <dbReference type="ARBA" id="ARBA00023015"/>
    </source>
</evidence>
<comment type="caution">
    <text evidence="5">The sequence shown here is derived from an EMBL/GenBank/DDBJ whole genome shotgun (WGS) entry which is preliminary data.</text>
</comment>
<dbReference type="Gene3D" id="1.10.10.10">
    <property type="entry name" value="Winged helix-like DNA-binding domain superfamily/Winged helix DNA-binding domain"/>
    <property type="match status" value="1"/>
</dbReference>
<protein>
    <submittedName>
        <fullName evidence="5">Lrp/AsnC family transcriptional regulator</fullName>
    </submittedName>
</protein>
<evidence type="ECO:0000256" key="2">
    <source>
        <dbReference type="ARBA" id="ARBA00023125"/>
    </source>
</evidence>
<dbReference type="Gene3D" id="3.30.70.920">
    <property type="match status" value="1"/>
</dbReference>
<name>A0ABU8NLF2_9SPHI</name>
<organism evidence="5 6">
    <name type="scientific">Pedobacter panaciterrae</name>
    <dbReference type="NCBI Taxonomy" id="363849"/>
    <lineage>
        <taxon>Bacteria</taxon>
        <taxon>Pseudomonadati</taxon>
        <taxon>Bacteroidota</taxon>
        <taxon>Sphingobacteriia</taxon>
        <taxon>Sphingobacteriales</taxon>
        <taxon>Sphingobacteriaceae</taxon>
        <taxon>Pedobacter</taxon>
    </lineage>
</organism>
<dbReference type="Pfam" id="PF13412">
    <property type="entry name" value="HTH_24"/>
    <property type="match status" value="1"/>
</dbReference>
<dbReference type="Proteomes" id="UP001378956">
    <property type="component" value="Unassembled WGS sequence"/>
</dbReference>
<dbReference type="CDD" id="cd00090">
    <property type="entry name" value="HTH_ARSR"/>
    <property type="match status" value="1"/>
</dbReference>
<dbReference type="InterPro" id="IPR036390">
    <property type="entry name" value="WH_DNA-bd_sf"/>
</dbReference>
<keyword evidence="6" id="KW-1185">Reference proteome</keyword>
<dbReference type="SUPFAM" id="SSF54909">
    <property type="entry name" value="Dimeric alpha+beta barrel"/>
    <property type="match status" value="1"/>
</dbReference>
<keyword evidence="2" id="KW-0238">DNA-binding</keyword>
<dbReference type="InterPro" id="IPR036388">
    <property type="entry name" value="WH-like_DNA-bd_sf"/>
</dbReference>
<keyword evidence="1" id="KW-0805">Transcription regulation</keyword>
<dbReference type="InterPro" id="IPR011991">
    <property type="entry name" value="ArsR-like_HTH"/>
</dbReference>
<dbReference type="RefSeq" id="WP_172662705.1">
    <property type="nucleotide sequence ID" value="NZ_CBFGNQ010000002.1"/>
</dbReference>
<feature type="domain" description="HTH asnC-type" evidence="4">
    <location>
        <begin position="14"/>
        <end position="75"/>
    </location>
</feature>
<accession>A0ABU8NLF2</accession>
<dbReference type="SMART" id="SM00344">
    <property type="entry name" value="HTH_ASNC"/>
    <property type="match status" value="1"/>
</dbReference>
<dbReference type="InterPro" id="IPR000485">
    <property type="entry name" value="AsnC-type_HTH_dom"/>
</dbReference>
<dbReference type="InterPro" id="IPR011008">
    <property type="entry name" value="Dimeric_a/b-barrel"/>
</dbReference>